<evidence type="ECO:0000313" key="1">
    <source>
        <dbReference type="EMBL" id="KAG2176740.1"/>
    </source>
</evidence>
<gene>
    <name evidence="1" type="ORF">INT44_007404</name>
</gene>
<dbReference type="Proteomes" id="UP000612746">
    <property type="component" value="Unassembled WGS sequence"/>
</dbReference>
<keyword evidence="2" id="KW-1185">Reference proteome</keyword>
<dbReference type="AlphaFoldDB" id="A0A8H7PN03"/>
<sequence>PLLVNMVLYFTSNAVNPPAVIYMGKDKFEKFALIPSPFLFRRRPYQIWFSRRRLVRYFFFSSDV</sequence>
<reference evidence="1" key="1">
    <citation type="submission" date="2020-12" db="EMBL/GenBank/DDBJ databases">
        <title>Metabolic potential, ecology and presence of endohyphal bacteria is reflected in genomic diversity of Mucoromycotina.</title>
        <authorList>
            <person name="Muszewska A."/>
            <person name="Okrasinska A."/>
            <person name="Steczkiewicz K."/>
            <person name="Drgas O."/>
            <person name="Orlowska M."/>
            <person name="Perlinska-Lenart U."/>
            <person name="Aleksandrzak-Piekarczyk T."/>
            <person name="Szatraj K."/>
            <person name="Zielenkiewicz U."/>
            <person name="Pilsyk S."/>
            <person name="Malc E."/>
            <person name="Mieczkowski P."/>
            <person name="Kruszewska J.S."/>
            <person name="Biernat P."/>
            <person name="Pawlowska J."/>
        </authorList>
    </citation>
    <scope>NUCLEOTIDE SEQUENCE</scope>
    <source>
        <strain evidence="1">WA0000051536</strain>
    </source>
</reference>
<dbReference type="EMBL" id="JAEPRA010000013">
    <property type="protein sequence ID" value="KAG2176740.1"/>
    <property type="molecule type" value="Genomic_DNA"/>
</dbReference>
<accession>A0A8H7PN03</accession>
<name>A0A8H7PN03_9FUNG</name>
<protein>
    <submittedName>
        <fullName evidence="1">Uncharacterized protein</fullName>
    </submittedName>
</protein>
<evidence type="ECO:0000313" key="2">
    <source>
        <dbReference type="Proteomes" id="UP000612746"/>
    </source>
</evidence>
<proteinExistence type="predicted"/>
<comment type="caution">
    <text evidence="1">The sequence shown here is derived from an EMBL/GenBank/DDBJ whole genome shotgun (WGS) entry which is preliminary data.</text>
</comment>
<dbReference type="OrthoDB" id="200398at2759"/>
<feature type="non-terminal residue" evidence="1">
    <location>
        <position position="1"/>
    </location>
</feature>
<organism evidence="1 2">
    <name type="scientific">Umbelopsis vinacea</name>
    <dbReference type="NCBI Taxonomy" id="44442"/>
    <lineage>
        <taxon>Eukaryota</taxon>
        <taxon>Fungi</taxon>
        <taxon>Fungi incertae sedis</taxon>
        <taxon>Mucoromycota</taxon>
        <taxon>Mucoromycotina</taxon>
        <taxon>Umbelopsidomycetes</taxon>
        <taxon>Umbelopsidales</taxon>
        <taxon>Umbelopsidaceae</taxon>
        <taxon>Umbelopsis</taxon>
    </lineage>
</organism>